<dbReference type="EMBL" id="GG674652">
    <property type="protein sequence ID" value="EER13911.1"/>
    <property type="molecule type" value="Genomic_DNA"/>
</dbReference>
<accession>C5KNN0</accession>
<keyword evidence="3" id="KW-1185">Reference proteome</keyword>
<evidence type="ECO:0000313" key="2">
    <source>
        <dbReference type="EMBL" id="EER13911.1"/>
    </source>
</evidence>
<organism evidence="3">
    <name type="scientific">Perkinsus marinus (strain ATCC 50983 / TXsc)</name>
    <dbReference type="NCBI Taxonomy" id="423536"/>
    <lineage>
        <taxon>Eukaryota</taxon>
        <taxon>Sar</taxon>
        <taxon>Alveolata</taxon>
        <taxon>Perkinsozoa</taxon>
        <taxon>Perkinsea</taxon>
        <taxon>Perkinsida</taxon>
        <taxon>Perkinsidae</taxon>
        <taxon>Perkinsus</taxon>
    </lineage>
</organism>
<feature type="region of interest" description="Disordered" evidence="1">
    <location>
        <begin position="23"/>
        <end position="87"/>
    </location>
</feature>
<dbReference type="Proteomes" id="UP000007800">
    <property type="component" value="Unassembled WGS sequence"/>
</dbReference>
<feature type="compositionally biased region" description="Polar residues" evidence="1">
    <location>
        <begin position="55"/>
        <end position="87"/>
    </location>
</feature>
<evidence type="ECO:0000256" key="1">
    <source>
        <dbReference type="SAM" id="MobiDB-lite"/>
    </source>
</evidence>
<protein>
    <submittedName>
        <fullName evidence="2">Uncharacterized protein</fullName>
    </submittedName>
</protein>
<name>C5KNN0_PERM5</name>
<dbReference type="AlphaFoldDB" id="C5KNN0"/>
<gene>
    <name evidence="2" type="ORF">Pmar_PMAR010778</name>
</gene>
<dbReference type="GeneID" id="9059537"/>
<evidence type="ECO:0000313" key="3">
    <source>
        <dbReference type="Proteomes" id="UP000007800"/>
    </source>
</evidence>
<reference evidence="2 3" key="1">
    <citation type="submission" date="2008-07" db="EMBL/GenBank/DDBJ databases">
        <authorList>
            <person name="El-Sayed N."/>
            <person name="Caler E."/>
            <person name="Inman J."/>
            <person name="Amedeo P."/>
            <person name="Hass B."/>
            <person name="Wortman J."/>
        </authorList>
    </citation>
    <scope>NUCLEOTIDE SEQUENCE [LARGE SCALE GENOMIC DNA]</scope>
    <source>
        <strain evidence="3">ATCC 50983 / TXsc</strain>
    </source>
</reference>
<dbReference type="OrthoDB" id="441971at2759"/>
<feature type="compositionally biased region" description="Low complexity" evidence="1">
    <location>
        <begin position="25"/>
        <end position="54"/>
    </location>
</feature>
<dbReference type="InParanoid" id="C5KNN0"/>
<sequence length="251" mass="27818">MYSLRRSLSLRCVKAWPTWTESSLSSKASQPTTKATTATTTPTTSVATRSDTTKGTNDSKTTSTTKYPFRQTAQRQEGFSYKQPTRSTARLATQLPPALALTEKSTASNPLGHFCTRGILLGVEPDPVAENEGSLPTLELQAFNGDTVQLTESVGLTINFGHQHIDIQAYAYIAYRLEDYTLPQLDFIVDYEDTPYQSRYDYGIPKNLRRGLEKTIEIAIASDQLVEVPYSSDISISPAFGKAKDCYVIYE</sequence>
<dbReference type="RefSeq" id="XP_002782116.1">
    <property type="nucleotide sequence ID" value="XM_002782070.1"/>
</dbReference>
<proteinExistence type="predicted"/>